<evidence type="ECO:0000259" key="2">
    <source>
        <dbReference type="Pfam" id="PF18803"/>
    </source>
</evidence>
<evidence type="ECO:0000256" key="1">
    <source>
        <dbReference type="SAM" id="MobiDB-lite"/>
    </source>
</evidence>
<feature type="domain" description="CxC2-like cysteine cluster KDZ transposase-associated" evidence="2">
    <location>
        <begin position="390"/>
        <end position="494"/>
    </location>
</feature>
<name>A0AAD6WXA4_9AGAR</name>
<accession>A0AAD6WXA4</accession>
<feature type="region of interest" description="Disordered" evidence="1">
    <location>
        <begin position="172"/>
        <end position="207"/>
    </location>
</feature>
<dbReference type="AlphaFoldDB" id="A0AAD6WXA4"/>
<proteinExistence type="predicted"/>
<gene>
    <name evidence="3" type="ORF">C8F04DRAFT_1270135</name>
</gene>
<reference evidence="3" key="1">
    <citation type="submission" date="2023-03" db="EMBL/GenBank/DDBJ databases">
        <title>Massive genome expansion in bonnet fungi (Mycena s.s.) driven by repeated elements and novel gene families across ecological guilds.</title>
        <authorList>
            <consortium name="Lawrence Berkeley National Laboratory"/>
            <person name="Harder C.B."/>
            <person name="Miyauchi S."/>
            <person name="Viragh M."/>
            <person name="Kuo A."/>
            <person name="Thoen E."/>
            <person name="Andreopoulos B."/>
            <person name="Lu D."/>
            <person name="Skrede I."/>
            <person name="Drula E."/>
            <person name="Henrissat B."/>
            <person name="Morin E."/>
            <person name="Kohler A."/>
            <person name="Barry K."/>
            <person name="LaButti K."/>
            <person name="Morin E."/>
            <person name="Salamov A."/>
            <person name="Lipzen A."/>
            <person name="Mereny Z."/>
            <person name="Hegedus B."/>
            <person name="Baldrian P."/>
            <person name="Stursova M."/>
            <person name="Weitz H."/>
            <person name="Taylor A."/>
            <person name="Grigoriev I.V."/>
            <person name="Nagy L.G."/>
            <person name="Martin F."/>
            <person name="Kauserud H."/>
        </authorList>
    </citation>
    <scope>NUCLEOTIDE SEQUENCE</scope>
    <source>
        <strain evidence="3">CBHHK200</strain>
    </source>
</reference>
<dbReference type="Pfam" id="PF18803">
    <property type="entry name" value="CxC2"/>
    <property type="match status" value="1"/>
</dbReference>
<feature type="compositionally biased region" description="Basic and acidic residues" evidence="1">
    <location>
        <begin position="21"/>
        <end position="31"/>
    </location>
</feature>
<evidence type="ECO:0000313" key="4">
    <source>
        <dbReference type="Proteomes" id="UP001218188"/>
    </source>
</evidence>
<sequence>MASQDVVGLAGKQLIACRPKLRLEIPKHTAEKQATSESDDDDDDPPPLIGGSPITSGNDAPPWQRFNSNEALQALPTARRARVMRALKAERQGSMQKAERHTDAARLVATLSFQDGWAGCVEIEVGFDERGVSHVTRTSLPALALNGAAHPGGGAAVADGASDSLDLRGTLPVQSVGGVMGGRGRGRAARGGRGKPPPRGTGEMHTHRPHVATTVERSADGRRAIVTSTAVDTADVGVPAHFAEDVATAEAIESSDFSYFLGDDGRWAEGSRADDDDDDGICMGLPTEESAPIVGNFERWDNADFPMKVFVEKFRDETLDKWLRSEGRGSAKFFQTCAECKAANPLFRCSRQTCFGPGMYCEMCIVKLHRQSPTHMIEKWTQGFFRPTTLDELGLRIQLGHAPGSYCPKATSAHKDFVLMDTLGIRTVKLNFCGCDSTVTHRQQLMRACLWPATSLDPQTCATFNAIRLFEVQNCLGKISAYDFVRSLELLSNADGLTPPPDRRRAFRAIVRQYRMMQAMKRAARGHDDSGVAGTGQGELALDCQMCPQPEKNLPEGWDKIEWDKMEEDQRYKYFLLLAADTKFKLINRNVSSEERDPVVDDGTGYFCNRADYTAHIRKHVDEEEISSCSGFQAMFLANAKRVKGLRVTGLGGVTCARHNMWRPNGIGDLQCGERYCNMDFLLFSAVLNFAVMWLILSYNIACQFSKNVWTRMAGLPEKCHLKINKENVRWMVPNFHLPPHKKGCHSSFSFHWLWGAGCTHGETVEQNWEFLNGAAASTKLMGLGARVVALEGLLGFHNYRRLVSHRTLLQRRMAEDIKEGRSHQASFDALNDGMVARDAESVALWKKWVDEWEMNAHVENEENSPYEYTEKRRWLKLAAEEYTRTADGTEVEREETPKQLETLKRRTQLRVRLRAFRKLQMTFMPKLRRYLNASQRRMWDADDKEPEETRLYMPSDIASRANREKACAPGLDGIEARLRMGEAEEALNGLRQGLRTRTATTKFKVRNWSGQRALTRGQGILRTVSLKIHGGKIRYRYSRQALLKLKGHGEWEKKLKVLTEEDVRALNERALTAEEYAAREQLRAAGEVVEEGGIAALEDVVTGETHRTLSWIWYGLSDLEGQDEKLHEALRVEWCKAYSRSKRWREDLVLVEEEMRRTIEYGRWAEARWLTRATARTVALGTEKAISPEVAEGVRAYALEHAERERRTWEALEEDWAPLRARAAQYLKGEDIRGQPELMIAVDRDALRWAEALEYEREEVETDMYQ</sequence>
<organism evidence="3 4">
    <name type="scientific">Mycena alexandri</name>
    <dbReference type="NCBI Taxonomy" id="1745969"/>
    <lineage>
        <taxon>Eukaryota</taxon>
        <taxon>Fungi</taxon>
        <taxon>Dikarya</taxon>
        <taxon>Basidiomycota</taxon>
        <taxon>Agaricomycotina</taxon>
        <taxon>Agaricomycetes</taxon>
        <taxon>Agaricomycetidae</taxon>
        <taxon>Agaricales</taxon>
        <taxon>Marasmiineae</taxon>
        <taxon>Mycenaceae</taxon>
        <taxon>Mycena</taxon>
    </lineage>
</organism>
<protein>
    <recommendedName>
        <fullName evidence="2">CxC2-like cysteine cluster KDZ transposase-associated domain-containing protein</fullName>
    </recommendedName>
</protein>
<feature type="compositionally biased region" description="Basic residues" evidence="1">
    <location>
        <begin position="184"/>
        <end position="193"/>
    </location>
</feature>
<dbReference type="Pfam" id="PF18758">
    <property type="entry name" value="KDZ"/>
    <property type="match status" value="1"/>
</dbReference>
<dbReference type="InterPro" id="IPR041457">
    <property type="entry name" value="CxC2_KDZ-assoc"/>
</dbReference>
<feature type="region of interest" description="Disordered" evidence="1">
    <location>
        <begin position="20"/>
        <end position="64"/>
    </location>
</feature>
<keyword evidence="4" id="KW-1185">Reference proteome</keyword>
<dbReference type="EMBL" id="JARJCM010000167">
    <property type="protein sequence ID" value="KAJ7024594.1"/>
    <property type="molecule type" value="Genomic_DNA"/>
</dbReference>
<dbReference type="InterPro" id="IPR040521">
    <property type="entry name" value="KDZ"/>
</dbReference>
<dbReference type="Proteomes" id="UP001218188">
    <property type="component" value="Unassembled WGS sequence"/>
</dbReference>
<evidence type="ECO:0000313" key="3">
    <source>
        <dbReference type="EMBL" id="KAJ7024594.1"/>
    </source>
</evidence>
<comment type="caution">
    <text evidence="3">The sequence shown here is derived from an EMBL/GenBank/DDBJ whole genome shotgun (WGS) entry which is preliminary data.</text>
</comment>